<keyword evidence="6" id="KW-1185">Reference proteome</keyword>
<name>A0A0C2X586_SERVB</name>
<feature type="transmembrane region" description="Helical" evidence="4">
    <location>
        <begin position="66"/>
        <end position="87"/>
    </location>
</feature>
<feature type="transmembrane region" description="Helical" evidence="4">
    <location>
        <begin position="228"/>
        <end position="247"/>
    </location>
</feature>
<feature type="region of interest" description="Disordered" evidence="3">
    <location>
        <begin position="1"/>
        <end position="40"/>
    </location>
</feature>
<feature type="transmembrane region" description="Helical" evidence="4">
    <location>
        <begin position="196"/>
        <end position="216"/>
    </location>
</feature>
<evidence type="ECO:0000313" key="5">
    <source>
        <dbReference type="EMBL" id="KIM24492.1"/>
    </source>
</evidence>
<feature type="transmembrane region" description="Helical" evidence="4">
    <location>
        <begin position="405"/>
        <end position="427"/>
    </location>
</feature>
<feature type="transmembrane region" description="Helical" evidence="4">
    <location>
        <begin position="164"/>
        <end position="187"/>
    </location>
</feature>
<dbReference type="InterPro" id="IPR011701">
    <property type="entry name" value="MFS"/>
</dbReference>
<dbReference type="GO" id="GO:0022857">
    <property type="term" value="F:transmembrane transporter activity"/>
    <property type="evidence" value="ECO:0007669"/>
    <property type="project" value="InterPro"/>
</dbReference>
<dbReference type="HOGENOM" id="CLU_001265_1_1_1"/>
<sequence>MEKISAKEKERHLETAETIDDRTAVPTPERVESVDEKQDRDIEKAVAEQKDGLPAPIEIPDGGWKAWLTVLGAWCILFSTFGMTNAFGVYQDYYVRFYLPSYSPSTIGWIGSTQLFFQFSMGFFAGKAFDAGYFYHIVSLASLLYIFAYYMLSLAHQDAFYQVFLSQGVAAGIALGFLFLPAIGVIAHHFRRRRSFAMGIVISGSSCGGLVFPVMLNKLIAAGGFAQATRGVAYLCTGMMALAVLLMRTRLPPPSKAKAQGNAPPVPLPTIKELVTDTRYMLATAGAFFNIIGIFAPIFYMQLYAVVHGVDQNLAFYTITILNGASVIGRILPNFLGDIWGPFNAILVCTFGCAVLIFSMLAATNAGGIIAIAVLYGLFSGAYVSLISPLFASLANNLAEIGIRLGFAFTIVAFAGLIGTPISGALLTEDLLWARPLCFSGACMIVGFSCLFASRHITARQKGTWRV</sequence>
<feature type="transmembrane region" description="Helical" evidence="4">
    <location>
        <begin position="433"/>
        <end position="453"/>
    </location>
</feature>
<comment type="subcellular location">
    <subcellularLocation>
        <location evidence="1">Membrane</location>
        <topology evidence="1">Multi-pass membrane protein</topology>
    </subcellularLocation>
</comment>
<feature type="transmembrane region" description="Helical" evidence="4">
    <location>
        <begin position="133"/>
        <end position="152"/>
    </location>
</feature>
<dbReference type="Gene3D" id="1.20.1250.20">
    <property type="entry name" value="MFS general substrate transporter like domains"/>
    <property type="match status" value="2"/>
</dbReference>
<dbReference type="PANTHER" id="PTHR11360">
    <property type="entry name" value="MONOCARBOXYLATE TRANSPORTER"/>
    <property type="match status" value="1"/>
</dbReference>
<accession>A0A0C2X586</accession>
<dbReference type="Pfam" id="PF07690">
    <property type="entry name" value="MFS_1"/>
    <property type="match status" value="1"/>
</dbReference>
<gene>
    <name evidence="5" type="ORF">M408DRAFT_331736</name>
</gene>
<dbReference type="InterPro" id="IPR050327">
    <property type="entry name" value="Proton-linked_MCT"/>
</dbReference>
<keyword evidence="4" id="KW-0472">Membrane</keyword>
<proteinExistence type="inferred from homology"/>
<comment type="similarity">
    <text evidence="2">Belongs to the major facilitator superfamily. Monocarboxylate porter (TC 2.A.1.13) family.</text>
</comment>
<reference evidence="5 6" key="1">
    <citation type="submission" date="2014-04" db="EMBL/GenBank/DDBJ databases">
        <authorList>
            <consortium name="DOE Joint Genome Institute"/>
            <person name="Kuo A."/>
            <person name="Zuccaro A."/>
            <person name="Kohler A."/>
            <person name="Nagy L.G."/>
            <person name="Floudas D."/>
            <person name="Copeland A."/>
            <person name="Barry K.W."/>
            <person name="Cichocki N."/>
            <person name="Veneault-Fourrey C."/>
            <person name="LaButti K."/>
            <person name="Lindquist E.A."/>
            <person name="Lipzen A."/>
            <person name="Lundell T."/>
            <person name="Morin E."/>
            <person name="Murat C."/>
            <person name="Sun H."/>
            <person name="Tunlid A."/>
            <person name="Henrissat B."/>
            <person name="Grigoriev I.V."/>
            <person name="Hibbett D.S."/>
            <person name="Martin F."/>
            <person name="Nordberg H.P."/>
            <person name="Cantor M.N."/>
            <person name="Hua S.X."/>
        </authorList>
    </citation>
    <scope>NUCLEOTIDE SEQUENCE [LARGE SCALE GENOMIC DNA]</scope>
    <source>
        <strain evidence="5 6">MAFF 305830</strain>
    </source>
</reference>
<feature type="transmembrane region" description="Helical" evidence="4">
    <location>
        <begin position="314"/>
        <end position="332"/>
    </location>
</feature>
<evidence type="ECO:0000313" key="6">
    <source>
        <dbReference type="Proteomes" id="UP000054097"/>
    </source>
</evidence>
<dbReference type="Proteomes" id="UP000054097">
    <property type="component" value="Unassembled WGS sequence"/>
</dbReference>
<dbReference type="EMBL" id="KN824323">
    <property type="protein sequence ID" value="KIM24492.1"/>
    <property type="molecule type" value="Genomic_DNA"/>
</dbReference>
<feature type="transmembrane region" description="Helical" evidence="4">
    <location>
        <begin position="369"/>
        <end position="393"/>
    </location>
</feature>
<feature type="transmembrane region" description="Helical" evidence="4">
    <location>
        <begin position="107"/>
        <end position="126"/>
    </location>
</feature>
<feature type="transmembrane region" description="Helical" evidence="4">
    <location>
        <begin position="344"/>
        <end position="363"/>
    </location>
</feature>
<protein>
    <recommendedName>
        <fullName evidence="7">Major facilitator superfamily (MFS) profile domain-containing protein</fullName>
    </recommendedName>
</protein>
<keyword evidence="4" id="KW-1133">Transmembrane helix</keyword>
<dbReference type="SUPFAM" id="SSF103473">
    <property type="entry name" value="MFS general substrate transporter"/>
    <property type="match status" value="1"/>
</dbReference>
<dbReference type="GO" id="GO:0016020">
    <property type="term" value="C:membrane"/>
    <property type="evidence" value="ECO:0007669"/>
    <property type="project" value="UniProtKB-SubCell"/>
</dbReference>
<organism evidence="5 6">
    <name type="scientific">Serendipita vermifera MAFF 305830</name>
    <dbReference type="NCBI Taxonomy" id="933852"/>
    <lineage>
        <taxon>Eukaryota</taxon>
        <taxon>Fungi</taxon>
        <taxon>Dikarya</taxon>
        <taxon>Basidiomycota</taxon>
        <taxon>Agaricomycotina</taxon>
        <taxon>Agaricomycetes</taxon>
        <taxon>Sebacinales</taxon>
        <taxon>Serendipitaceae</taxon>
        <taxon>Serendipita</taxon>
    </lineage>
</organism>
<dbReference type="STRING" id="933852.A0A0C2X586"/>
<evidence type="ECO:0000256" key="1">
    <source>
        <dbReference type="ARBA" id="ARBA00004141"/>
    </source>
</evidence>
<dbReference type="PANTHER" id="PTHR11360:SF284">
    <property type="entry name" value="EG:103B4.3 PROTEIN-RELATED"/>
    <property type="match status" value="1"/>
</dbReference>
<evidence type="ECO:0008006" key="7">
    <source>
        <dbReference type="Google" id="ProtNLM"/>
    </source>
</evidence>
<keyword evidence="4" id="KW-0812">Transmembrane</keyword>
<feature type="transmembrane region" description="Helical" evidence="4">
    <location>
        <begin position="280"/>
        <end position="302"/>
    </location>
</feature>
<evidence type="ECO:0000256" key="4">
    <source>
        <dbReference type="SAM" id="Phobius"/>
    </source>
</evidence>
<dbReference type="InterPro" id="IPR036259">
    <property type="entry name" value="MFS_trans_sf"/>
</dbReference>
<evidence type="ECO:0000256" key="3">
    <source>
        <dbReference type="SAM" id="MobiDB-lite"/>
    </source>
</evidence>
<dbReference type="AlphaFoldDB" id="A0A0C2X586"/>
<reference evidence="6" key="2">
    <citation type="submission" date="2015-01" db="EMBL/GenBank/DDBJ databases">
        <title>Evolutionary Origins and Diversification of the Mycorrhizal Mutualists.</title>
        <authorList>
            <consortium name="DOE Joint Genome Institute"/>
            <consortium name="Mycorrhizal Genomics Consortium"/>
            <person name="Kohler A."/>
            <person name="Kuo A."/>
            <person name="Nagy L.G."/>
            <person name="Floudas D."/>
            <person name="Copeland A."/>
            <person name="Barry K.W."/>
            <person name="Cichocki N."/>
            <person name="Veneault-Fourrey C."/>
            <person name="LaButti K."/>
            <person name="Lindquist E.A."/>
            <person name="Lipzen A."/>
            <person name="Lundell T."/>
            <person name="Morin E."/>
            <person name="Murat C."/>
            <person name="Riley R."/>
            <person name="Ohm R."/>
            <person name="Sun H."/>
            <person name="Tunlid A."/>
            <person name="Henrissat B."/>
            <person name="Grigoriev I.V."/>
            <person name="Hibbett D.S."/>
            <person name="Martin F."/>
        </authorList>
    </citation>
    <scope>NUCLEOTIDE SEQUENCE [LARGE SCALE GENOMIC DNA]</scope>
    <source>
        <strain evidence="6">MAFF 305830</strain>
    </source>
</reference>
<evidence type="ECO:0000256" key="2">
    <source>
        <dbReference type="ARBA" id="ARBA00006727"/>
    </source>
</evidence>
<dbReference type="OrthoDB" id="6499973at2759"/>